<comment type="caution">
    <text evidence="1">The sequence shown here is derived from an EMBL/GenBank/DDBJ whole genome shotgun (WGS) entry which is preliminary data.</text>
</comment>
<proteinExistence type="predicted"/>
<dbReference type="GO" id="GO:0006598">
    <property type="term" value="P:polyamine catabolic process"/>
    <property type="evidence" value="ECO:0007669"/>
    <property type="project" value="TreeGrafter"/>
</dbReference>
<name>A0A1J4L292_9EUKA</name>
<dbReference type="Proteomes" id="UP000179807">
    <property type="component" value="Unassembled WGS sequence"/>
</dbReference>
<protein>
    <submittedName>
        <fullName evidence="1">Protein NtpR</fullName>
    </submittedName>
</protein>
<dbReference type="GO" id="GO:0033969">
    <property type="term" value="F:gamma-glutamyl-gamma-aminobutyrate hydrolase activity"/>
    <property type="evidence" value="ECO:0007669"/>
    <property type="project" value="TreeGrafter"/>
</dbReference>
<keyword evidence="2" id="KW-1185">Reference proteome</keyword>
<dbReference type="InterPro" id="IPR044668">
    <property type="entry name" value="PuuD-like"/>
</dbReference>
<accession>A0A1J4L292</accession>
<dbReference type="PANTHER" id="PTHR43235:SF1">
    <property type="entry name" value="GLUTAMINE AMIDOTRANSFERASE PB2B2.05-RELATED"/>
    <property type="match status" value="1"/>
</dbReference>
<dbReference type="RefSeq" id="XP_068369198.1">
    <property type="nucleotide sequence ID" value="XM_068514132.1"/>
</dbReference>
<dbReference type="SUPFAM" id="SSF52317">
    <property type="entry name" value="Class I glutamine amidotransferase-like"/>
    <property type="match status" value="1"/>
</dbReference>
<dbReference type="InterPro" id="IPR011697">
    <property type="entry name" value="Peptidase_C26"/>
</dbReference>
<dbReference type="AlphaFoldDB" id="A0A1J4L292"/>
<dbReference type="PROSITE" id="PS51273">
    <property type="entry name" value="GATASE_TYPE_1"/>
    <property type="match status" value="1"/>
</dbReference>
<dbReference type="Gene3D" id="3.40.50.880">
    <property type="match status" value="1"/>
</dbReference>
<dbReference type="GO" id="GO:0005829">
    <property type="term" value="C:cytosol"/>
    <property type="evidence" value="ECO:0007669"/>
    <property type="project" value="TreeGrafter"/>
</dbReference>
<dbReference type="InterPro" id="IPR029062">
    <property type="entry name" value="Class_I_gatase-like"/>
</dbReference>
<evidence type="ECO:0000313" key="1">
    <source>
        <dbReference type="EMBL" id="OHT16062.1"/>
    </source>
</evidence>
<gene>
    <name evidence="1" type="primary">ntpR</name>
    <name evidence="1" type="ORF">TRFO_42096</name>
</gene>
<dbReference type="OrthoDB" id="1724632at2759"/>
<evidence type="ECO:0000313" key="2">
    <source>
        <dbReference type="Proteomes" id="UP000179807"/>
    </source>
</evidence>
<dbReference type="VEuPathDB" id="TrichDB:TRFO_42096"/>
<dbReference type="GeneID" id="94848836"/>
<dbReference type="CDD" id="cd01745">
    <property type="entry name" value="GATase1_2"/>
    <property type="match status" value="1"/>
</dbReference>
<reference evidence="1" key="1">
    <citation type="submission" date="2016-10" db="EMBL/GenBank/DDBJ databases">
        <authorList>
            <person name="Benchimol M."/>
            <person name="Almeida L.G."/>
            <person name="Vasconcelos A.T."/>
            <person name="Perreira-Neves A."/>
            <person name="Rosa I.A."/>
            <person name="Tasca T."/>
            <person name="Bogo M.R."/>
            <person name="de Souza W."/>
        </authorList>
    </citation>
    <scope>NUCLEOTIDE SEQUENCE [LARGE SCALE GENOMIC DNA]</scope>
    <source>
        <strain evidence="1">K</strain>
    </source>
</reference>
<organism evidence="1 2">
    <name type="scientific">Tritrichomonas foetus</name>
    <dbReference type="NCBI Taxonomy" id="1144522"/>
    <lineage>
        <taxon>Eukaryota</taxon>
        <taxon>Metamonada</taxon>
        <taxon>Parabasalia</taxon>
        <taxon>Tritrichomonadida</taxon>
        <taxon>Tritrichomonadidae</taxon>
        <taxon>Tritrichomonas</taxon>
    </lineage>
</organism>
<dbReference type="Pfam" id="PF07722">
    <property type="entry name" value="Peptidase_C26"/>
    <property type="match status" value="1"/>
</dbReference>
<dbReference type="EMBL" id="MLAK01000154">
    <property type="protein sequence ID" value="OHT16062.1"/>
    <property type="molecule type" value="Genomic_DNA"/>
</dbReference>
<sequence>MRPLIGILSTFDETDTKIKRAYADSVLRAGGLPIIIPISYEKEVVIQTIERIDGVILPGGPDVDPSLFNEEPIPQINIFNPILDSFQKNVVDAAISKKIPIFGICRGMQFLNVYFGGSLYQDIKSQCSNSNQIKHQQTGLRYVSTHFINIEKNSLMHKLLGNEKIRVNSLHHQAIKDIASCFKATATSSDGIIEAVEINNDLPIYGVQWHPEEATAHNFDDFLPLFKYLVEKGIEYISKKEKGLIEK</sequence>
<dbReference type="PANTHER" id="PTHR43235">
    <property type="entry name" value="GLUTAMINE AMIDOTRANSFERASE PB2B2.05-RELATED"/>
    <property type="match status" value="1"/>
</dbReference>